<keyword evidence="20" id="KW-1185">Reference proteome</keyword>
<feature type="region of interest" description="Disordered" evidence="15">
    <location>
        <begin position="171"/>
        <end position="202"/>
    </location>
</feature>
<evidence type="ECO:0000256" key="8">
    <source>
        <dbReference type="ARBA" id="ARBA00022989"/>
    </source>
</evidence>
<gene>
    <name evidence="19" type="primary">ATG27</name>
    <name evidence="19" type="ORF">C6P45_001923</name>
</gene>
<evidence type="ECO:0000256" key="13">
    <source>
        <dbReference type="ARBA" id="ARBA00023157"/>
    </source>
</evidence>
<keyword evidence="11" id="KW-0496">Mitochondrion</keyword>
<feature type="chain" id="PRO_5040376619" description="Autophagy-related protein 27" evidence="17">
    <location>
        <begin position="26"/>
        <end position="284"/>
    </location>
</feature>
<evidence type="ECO:0000256" key="7">
    <source>
        <dbReference type="ARBA" id="ARBA00022729"/>
    </source>
</evidence>
<evidence type="ECO:0000256" key="2">
    <source>
        <dbReference type="ARBA" id="ARBA00004358"/>
    </source>
</evidence>
<evidence type="ECO:0000256" key="17">
    <source>
        <dbReference type="SAM" id="SignalP"/>
    </source>
</evidence>
<evidence type="ECO:0000256" key="9">
    <source>
        <dbReference type="ARBA" id="ARBA00023006"/>
    </source>
</evidence>
<proteinExistence type="inferred from homology"/>
<evidence type="ECO:0000259" key="18">
    <source>
        <dbReference type="PROSITE" id="PS51914"/>
    </source>
</evidence>
<keyword evidence="13" id="KW-1015">Disulfide bond</keyword>
<sequence>MVNISLKGTLIPALLISAALPAATCLDCSSHPVLRKFELDKHFLKDSAESLTPPSKTKQTWWLNPCSENKKNGKELPNECKGDDIFCEVTYVRTPELEKDIVTKVIDFSKNIAYSVEDVDSQLILTLKGTKWGSSTIDARIQYQCNTNMVQDKVTFNKLEENVLNLAVEGPSGCLKDEDSNDNDGDNNNDDDGKNNNNNRERNNDSSGFSWFTWLIIYALLFTIIYLMIVSYMNTRGGSFDDFRGEFIERTTQFVTSLPTFFREVVAKIFGGSSSAQRGGYSAV</sequence>
<feature type="compositionally biased region" description="Acidic residues" evidence="15">
    <location>
        <begin position="179"/>
        <end position="190"/>
    </location>
</feature>
<name>A0A9P6WGY3_MAUEX</name>
<dbReference type="AlphaFoldDB" id="A0A9P6WGY3"/>
<dbReference type="InterPro" id="IPR044865">
    <property type="entry name" value="MRH_dom"/>
</dbReference>
<feature type="transmembrane region" description="Helical" evidence="16">
    <location>
        <begin position="209"/>
        <end position="229"/>
    </location>
</feature>
<comment type="similarity">
    <text evidence="4">Belongs to the ATG27 family.</text>
</comment>
<dbReference type="GO" id="GO:0000139">
    <property type="term" value="C:Golgi membrane"/>
    <property type="evidence" value="ECO:0007669"/>
    <property type="project" value="UniProtKB-SubCell"/>
</dbReference>
<evidence type="ECO:0000256" key="11">
    <source>
        <dbReference type="ARBA" id="ARBA00023128"/>
    </source>
</evidence>
<keyword evidence="9" id="KW-0072">Autophagy</keyword>
<feature type="domain" description="MRH" evidence="18">
    <location>
        <begin position="26"/>
        <end position="176"/>
    </location>
</feature>
<dbReference type="InterPro" id="IPR018939">
    <property type="entry name" value="Autophagy-rel_prot_27"/>
</dbReference>
<dbReference type="PROSITE" id="PS51914">
    <property type="entry name" value="MRH"/>
    <property type="match status" value="1"/>
</dbReference>
<feature type="signal peptide" evidence="17">
    <location>
        <begin position="1"/>
        <end position="25"/>
    </location>
</feature>
<evidence type="ECO:0000313" key="20">
    <source>
        <dbReference type="Proteomes" id="UP000750334"/>
    </source>
</evidence>
<evidence type="ECO:0000256" key="1">
    <source>
        <dbReference type="ARBA" id="ARBA00004304"/>
    </source>
</evidence>
<dbReference type="GO" id="GO:0031966">
    <property type="term" value="C:mitochondrial membrane"/>
    <property type="evidence" value="ECO:0007669"/>
    <property type="project" value="UniProtKB-SubCell"/>
</dbReference>
<keyword evidence="6 16" id="KW-0812">Transmembrane</keyword>
<organism evidence="19 20">
    <name type="scientific">Maudiozyma exigua</name>
    <name type="common">Yeast</name>
    <name type="synonym">Kazachstania exigua</name>
    <dbReference type="NCBI Taxonomy" id="34358"/>
    <lineage>
        <taxon>Eukaryota</taxon>
        <taxon>Fungi</taxon>
        <taxon>Dikarya</taxon>
        <taxon>Ascomycota</taxon>
        <taxon>Saccharomycotina</taxon>
        <taxon>Saccharomycetes</taxon>
        <taxon>Saccharomycetales</taxon>
        <taxon>Saccharomycetaceae</taxon>
        <taxon>Maudiozyma</taxon>
    </lineage>
</organism>
<keyword evidence="7 17" id="KW-0732">Signal</keyword>
<dbReference type="EMBL" id="PUHR01000002">
    <property type="protein sequence ID" value="KAG0672461.1"/>
    <property type="molecule type" value="Genomic_DNA"/>
</dbReference>
<comment type="subcellular location">
    <subcellularLocation>
        <location evidence="2">Cytoplasmic vesicle membrane</location>
        <topology evidence="2">Single-pass type I membrane protein</topology>
    </subcellularLocation>
    <subcellularLocation>
        <location evidence="3">Golgi apparatus membrane</location>
        <topology evidence="3">Single-pass type I membrane protein</topology>
    </subcellularLocation>
    <subcellularLocation>
        <location evidence="1">Mitochondrion membrane</location>
        <topology evidence="1">Single-pass membrane protein</topology>
    </subcellularLocation>
</comment>
<dbReference type="GO" id="GO:0030659">
    <property type="term" value="C:cytoplasmic vesicle membrane"/>
    <property type="evidence" value="ECO:0007669"/>
    <property type="project" value="UniProtKB-SubCell"/>
</dbReference>
<reference evidence="19 20" key="1">
    <citation type="submission" date="2020-11" db="EMBL/GenBank/DDBJ databases">
        <title>Kefir isolates.</title>
        <authorList>
            <person name="Marcisauskas S."/>
            <person name="Kim Y."/>
            <person name="Blasche S."/>
        </authorList>
    </citation>
    <scope>NUCLEOTIDE SEQUENCE [LARGE SCALE GENOMIC DNA]</scope>
    <source>
        <strain evidence="19 20">OG2</strain>
    </source>
</reference>
<evidence type="ECO:0000256" key="14">
    <source>
        <dbReference type="ARBA" id="ARBA00023329"/>
    </source>
</evidence>
<comment type="caution">
    <text evidence="19">The sequence shown here is derived from an EMBL/GenBank/DDBJ whole genome shotgun (WGS) entry which is preliminary data.</text>
</comment>
<evidence type="ECO:0000256" key="6">
    <source>
        <dbReference type="ARBA" id="ARBA00022692"/>
    </source>
</evidence>
<keyword evidence="10" id="KW-0333">Golgi apparatus</keyword>
<evidence type="ECO:0000256" key="15">
    <source>
        <dbReference type="SAM" id="MobiDB-lite"/>
    </source>
</evidence>
<accession>A0A9P6WGY3</accession>
<protein>
    <recommendedName>
        <fullName evidence="5">Autophagy-related protein 27</fullName>
    </recommendedName>
</protein>
<keyword evidence="8 16" id="KW-1133">Transmembrane helix</keyword>
<evidence type="ECO:0000313" key="19">
    <source>
        <dbReference type="EMBL" id="KAG0672461.1"/>
    </source>
</evidence>
<evidence type="ECO:0000256" key="5">
    <source>
        <dbReference type="ARBA" id="ARBA00013776"/>
    </source>
</evidence>
<evidence type="ECO:0000256" key="16">
    <source>
        <dbReference type="SAM" id="Phobius"/>
    </source>
</evidence>
<evidence type="ECO:0000256" key="12">
    <source>
        <dbReference type="ARBA" id="ARBA00023136"/>
    </source>
</evidence>
<feature type="compositionally biased region" description="Basic and acidic residues" evidence="15">
    <location>
        <begin position="191"/>
        <end position="202"/>
    </location>
</feature>
<dbReference type="Proteomes" id="UP000750334">
    <property type="component" value="Unassembled WGS sequence"/>
</dbReference>
<dbReference type="GO" id="GO:0006914">
    <property type="term" value="P:autophagy"/>
    <property type="evidence" value="ECO:0007669"/>
    <property type="project" value="UniProtKB-KW"/>
</dbReference>
<evidence type="ECO:0000256" key="10">
    <source>
        <dbReference type="ARBA" id="ARBA00023034"/>
    </source>
</evidence>
<dbReference type="OrthoDB" id="29460at2759"/>
<keyword evidence="14" id="KW-0968">Cytoplasmic vesicle</keyword>
<evidence type="ECO:0000256" key="3">
    <source>
        <dbReference type="ARBA" id="ARBA00004614"/>
    </source>
</evidence>
<keyword evidence="12 16" id="KW-0472">Membrane</keyword>
<dbReference type="Pfam" id="PF09451">
    <property type="entry name" value="ATG27"/>
    <property type="match status" value="1"/>
</dbReference>
<evidence type="ECO:0000256" key="4">
    <source>
        <dbReference type="ARBA" id="ARBA00005363"/>
    </source>
</evidence>